<feature type="chain" id="PRO_5035843937" description="ZP domain-containing protein" evidence="2">
    <location>
        <begin position="20"/>
        <end position="662"/>
    </location>
</feature>
<organism evidence="5 6">
    <name type="scientific">Cloeon dipterum</name>
    <dbReference type="NCBI Taxonomy" id="197152"/>
    <lineage>
        <taxon>Eukaryota</taxon>
        <taxon>Metazoa</taxon>
        <taxon>Ecdysozoa</taxon>
        <taxon>Arthropoda</taxon>
        <taxon>Hexapoda</taxon>
        <taxon>Insecta</taxon>
        <taxon>Pterygota</taxon>
        <taxon>Palaeoptera</taxon>
        <taxon>Ephemeroptera</taxon>
        <taxon>Pisciforma</taxon>
        <taxon>Baetidae</taxon>
        <taxon>Cloeon</taxon>
    </lineage>
</organism>
<dbReference type="EMBL" id="CADEPI010000009">
    <property type="protein sequence ID" value="CAB3362659.1"/>
    <property type="molecule type" value="Genomic_DNA"/>
</dbReference>
<feature type="domain" description="Apple" evidence="3">
    <location>
        <begin position="22"/>
        <end position="109"/>
    </location>
</feature>
<feature type="domain" description="Apple" evidence="3">
    <location>
        <begin position="199"/>
        <end position="282"/>
    </location>
</feature>
<keyword evidence="1" id="KW-1133">Transmembrane helix</keyword>
<evidence type="ECO:0000256" key="2">
    <source>
        <dbReference type="SAM" id="SignalP"/>
    </source>
</evidence>
<dbReference type="SMART" id="SM00473">
    <property type="entry name" value="PAN_AP"/>
    <property type="match status" value="3"/>
</dbReference>
<dbReference type="InterPro" id="IPR052774">
    <property type="entry name" value="Celegans_DevNeuronal_Protein"/>
</dbReference>
<evidence type="ECO:0000313" key="6">
    <source>
        <dbReference type="Proteomes" id="UP000494165"/>
    </source>
</evidence>
<dbReference type="InterPro" id="IPR001507">
    <property type="entry name" value="ZP_dom"/>
</dbReference>
<dbReference type="PROSITE" id="PS51034">
    <property type="entry name" value="ZP_2"/>
    <property type="match status" value="1"/>
</dbReference>
<keyword evidence="2" id="KW-0732">Signal</keyword>
<feature type="domain" description="ZP" evidence="4">
    <location>
        <begin position="289"/>
        <end position="525"/>
    </location>
</feature>
<dbReference type="GO" id="GO:0009653">
    <property type="term" value="P:anatomical structure morphogenesis"/>
    <property type="evidence" value="ECO:0007669"/>
    <property type="project" value="TreeGrafter"/>
</dbReference>
<sequence>MARAVCLCLVLFTLQLSAGLDCMPGENITFEKVTGHVPIILLQKILLHLEPGPVALVNECIKRCLREGENCVAFILDYNQNSCFSVNASRSDSPALFTPQTADYFEKICFKGPQCGAVGAMVERVPGFELRALQSLIVVENTLRRSDCAAACLTSPLGCRSALYDKDWAKCILIGQDRRSLPSAFVPSVMNVDYLENLCFDSSQQSYSFEEFHAVLLNAADITLTNLSFSECQRKCNQETTFICRGFTLNDSFCRLHSGDLTSRGPDALVSNPSVVYYEKTKSLDLLIRCSKTKIIARLRTDEPFFGRIFVQGYSDVCDTTGQGKKDTTLSIDSHCANFLENGVNVSVIVQYNPILQRRGDKALNIACGYGDSLLNAVNGSIIVQGDPFLGGAVSINSSSLHSTSNIKILITNREGQETSVTEVGKELEMRIVAIKTHPFDISVGRLVASNVGGTESVLLLDERGCPPDPATFPALTKEPDTGNLIAHFRAFRFTNTTVVRFHVRVHFCPGTCKPVDCGNKGLSYGRRRRDAMKSSSDFADFTDTQSRAYSWAQKLVINPRENYPHDLEADILVLGPEPVVQPINLTSTENYLWTTITESAHLGAPEGWWCISMGAFIGVLVGWILLQILLAVAVWTAAMLYVQHVSNVKLRKIRWNDSAFD</sequence>
<dbReference type="Pfam" id="PF00024">
    <property type="entry name" value="PAN_1"/>
    <property type="match status" value="3"/>
</dbReference>
<evidence type="ECO:0000313" key="5">
    <source>
        <dbReference type="EMBL" id="CAB3362659.1"/>
    </source>
</evidence>
<feature type="domain" description="Apple" evidence="3">
    <location>
        <begin position="115"/>
        <end position="198"/>
    </location>
</feature>
<evidence type="ECO:0008006" key="7">
    <source>
        <dbReference type="Google" id="ProtNLM"/>
    </source>
</evidence>
<feature type="transmembrane region" description="Helical" evidence="1">
    <location>
        <begin position="621"/>
        <end position="643"/>
    </location>
</feature>
<dbReference type="PROSITE" id="PS50948">
    <property type="entry name" value="PAN"/>
    <property type="match status" value="3"/>
</dbReference>
<keyword evidence="6" id="KW-1185">Reference proteome</keyword>
<accession>A0A8S1CB33</accession>
<feature type="signal peptide" evidence="2">
    <location>
        <begin position="1"/>
        <end position="19"/>
    </location>
</feature>
<dbReference type="PANTHER" id="PTHR47327">
    <property type="entry name" value="FI18240P1-RELATED"/>
    <property type="match status" value="1"/>
</dbReference>
<dbReference type="Proteomes" id="UP000494165">
    <property type="component" value="Unassembled WGS sequence"/>
</dbReference>
<name>A0A8S1CB33_9INSE</name>
<dbReference type="SMART" id="SM00241">
    <property type="entry name" value="ZP"/>
    <property type="match status" value="1"/>
</dbReference>
<dbReference type="Gene3D" id="3.50.4.10">
    <property type="entry name" value="Hepatocyte Growth Factor"/>
    <property type="match status" value="2"/>
</dbReference>
<comment type="caution">
    <text evidence="5">The sequence shown here is derived from an EMBL/GenBank/DDBJ whole genome shotgun (WGS) entry which is preliminary data.</text>
</comment>
<evidence type="ECO:0000259" key="3">
    <source>
        <dbReference type="PROSITE" id="PS50948"/>
    </source>
</evidence>
<dbReference type="SUPFAM" id="SSF57414">
    <property type="entry name" value="Hairpin loop containing domain-like"/>
    <property type="match status" value="3"/>
</dbReference>
<dbReference type="OrthoDB" id="6430118at2759"/>
<dbReference type="InterPro" id="IPR003609">
    <property type="entry name" value="Pan_app"/>
</dbReference>
<evidence type="ECO:0000256" key="1">
    <source>
        <dbReference type="SAM" id="Phobius"/>
    </source>
</evidence>
<keyword evidence="1" id="KW-0472">Membrane</keyword>
<dbReference type="CDD" id="cd01099">
    <property type="entry name" value="PAN_AP_HGF"/>
    <property type="match status" value="2"/>
</dbReference>
<keyword evidence="1" id="KW-0812">Transmembrane</keyword>
<proteinExistence type="predicted"/>
<dbReference type="AlphaFoldDB" id="A0A8S1CB33"/>
<evidence type="ECO:0000259" key="4">
    <source>
        <dbReference type="PROSITE" id="PS51034"/>
    </source>
</evidence>
<reference evidence="5 6" key="1">
    <citation type="submission" date="2020-04" db="EMBL/GenBank/DDBJ databases">
        <authorList>
            <person name="Alioto T."/>
            <person name="Alioto T."/>
            <person name="Gomez Garrido J."/>
        </authorList>
    </citation>
    <scope>NUCLEOTIDE SEQUENCE [LARGE SCALE GENOMIC DNA]</scope>
</reference>
<dbReference type="PANTHER" id="PTHR47327:SF1">
    <property type="entry name" value="RE15579P"/>
    <property type="match status" value="1"/>
</dbReference>
<protein>
    <recommendedName>
        <fullName evidence="7">ZP domain-containing protein</fullName>
    </recommendedName>
</protein>
<gene>
    <name evidence="5" type="ORF">CLODIP_2_CD14319</name>
</gene>